<dbReference type="Gene3D" id="2.60.40.10">
    <property type="entry name" value="Immunoglobulins"/>
    <property type="match status" value="3"/>
</dbReference>
<evidence type="ECO:0000259" key="10">
    <source>
        <dbReference type="PROSITE" id="PS50835"/>
    </source>
</evidence>
<evidence type="ECO:0000256" key="2">
    <source>
        <dbReference type="ARBA" id="ARBA00022475"/>
    </source>
</evidence>
<keyword evidence="6" id="KW-1015">Disulfide bond</keyword>
<protein>
    <submittedName>
        <fullName evidence="11">Lachesin</fullName>
    </submittedName>
</protein>
<dbReference type="SMART" id="SM00409">
    <property type="entry name" value="IG"/>
    <property type="match status" value="3"/>
</dbReference>
<dbReference type="InterPro" id="IPR003598">
    <property type="entry name" value="Ig_sub2"/>
</dbReference>
<dbReference type="SMART" id="SM00408">
    <property type="entry name" value="IGc2"/>
    <property type="match status" value="3"/>
</dbReference>
<reference evidence="11" key="1">
    <citation type="submission" date="2021-05" db="EMBL/GenBank/DDBJ databases">
        <authorList>
            <person name="Alioto T."/>
            <person name="Alioto T."/>
            <person name="Gomez Garrido J."/>
        </authorList>
    </citation>
    <scope>NUCLEOTIDE SEQUENCE</scope>
</reference>
<dbReference type="FunFam" id="2.60.40.10:FF:000328">
    <property type="entry name" value="CLUMA_CG000981, isoform A"/>
    <property type="match status" value="1"/>
</dbReference>
<dbReference type="InterPro" id="IPR013783">
    <property type="entry name" value="Ig-like_fold"/>
</dbReference>
<evidence type="ECO:0000256" key="4">
    <source>
        <dbReference type="ARBA" id="ARBA00022737"/>
    </source>
</evidence>
<dbReference type="Pfam" id="PF13927">
    <property type="entry name" value="Ig_3"/>
    <property type="match status" value="2"/>
</dbReference>
<feature type="domain" description="Ig-like" evidence="10">
    <location>
        <begin position="32"/>
        <end position="117"/>
    </location>
</feature>
<dbReference type="PANTHER" id="PTHR12231:SF253">
    <property type="entry name" value="DPR-INTERACTING PROTEIN ETA, ISOFORM B-RELATED"/>
    <property type="match status" value="1"/>
</dbReference>
<feature type="signal peptide" evidence="9">
    <location>
        <begin position="1"/>
        <end position="22"/>
    </location>
</feature>
<dbReference type="PROSITE" id="PS50835">
    <property type="entry name" value="IG_LIKE"/>
    <property type="match status" value="3"/>
</dbReference>
<keyword evidence="8" id="KW-0393">Immunoglobulin domain</keyword>
<keyword evidence="5" id="KW-0472">Membrane</keyword>
<dbReference type="InterPro" id="IPR051170">
    <property type="entry name" value="Neural/epithelial_adhesion"/>
</dbReference>
<sequence length="403" mass="44632">MATTKKVLHVVALLLAQCVVTCVQKDVSGIDPKFSAPISNVTVPVGREGVMTCTVHDLHKYKVAWLRVDTQTILTIETLVITKSERVSITHTEQRIWQLRIKDIQESDKGWYMCQINTDPMKSQMGYLDVVVPPDILDHQTSQDLTVPEGFNVTLTCTASGVPDPTILWKRAGEKPLPLLLPGDDLFAGSKLVTAHEGSVLNIFNIQRDNAGAYHCIASNGVSPTVSKRILVTVDFAPIVRVPARQYTAEIGQNVTLECFVESHPDPVAYWMRGKGELILPGSTEVKHFAEHVYKVSMHTQIHLQRNSDFGIYKCVAKNGLGISEDAIKIQKRISKITIQDDPPTIVLDERHEKKLGKTVSQKNQFRELVLLAKNSVDSGANGRHPATAVILLVGFLSWMICS</sequence>
<organism evidence="11">
    <name type="scientific">Culex pipiens</name>
    <name type="common">House mosquito</name>
    <dbReference type="NCBI Taxonomy" id="7175"/>
    <lineage>
        <taxon>Eukaryota</taxon>
        <taxon>Metazoa</taxon>
        <taxon>Ecdysozoa</taxon>
        <taxon>Arthropoda</taxon>
        <taxon>Hexapoda</taxon>
        <taxon>Insecta</taxon>
        <taxon>Pterygota</taxon>
        <taxon>Neoptera</taxon>
        <taxon>Endopterygota</taxon>
        <taxon>Diptera</taxon>
        <taxon>Nematocera</taxon>
        <taxon>Culicoidea</taxon>
        <taxon>Culicidae</taxon>
        <taxon>Culicinae</taxon>
        <taxon>Culicini</taxon>
        <taxon>Culex</taxon>
        <taxon>Culex</taxon>
    </lineage>
</organism>
<evidence type="ECO:0000256" key="9">
    <source>
        <dbReference type="SAM" id="SignalP"/>
    </source>
</evidence>
<evidence type="ECO:0000313" key="11">
    <source>
        <dbReference type="EMBL" id="CAG6468101.1"/>
    </source>
</evidence>
<dbReference type="AlphaFoldDB" id="A0A8D8FE44"/>
<feature type="chain" id="PRO_5034882217" evidence="9">
    <location>
        <begin position="23"/>
        <end position="403"/>
    </location>
</feature>
<comment type="subcellular location">
    <subcellularLocation>
        <location evidence="1">Cell membrane</location>
    </subcellularLocation>
</comment>
<feature type="domain" description="Ig-like" evidence="10">
    <location>
        <begin position="134"/>
        <end position="227"/>
    </location>
</feature>
<evidence type="ECO:0000256" key="8">
    <source>
        <dbReference type="ARBA" id="ARBA00023319"/>
    </source>
</evidence>
<dbReference type="InterPro" id="IPR036179">
    <property type="entry name" value="Ig-like_dom_sf"/>
</dbReference>
<keyword evidence="7" id="KW-0325">Glycoprotein</keyword>
<dbReference type="SUPFAM" id="SSF48726">
    <property type="entry name" value="Immunoglobulin"/>
    <property type="match status" value="3"/>
</dbReference>
<evidence type="ECO:0000256" key="3">
    <source>
        <dbReference type="ARBA" id="ARBA00022729"/>
    </source>
</evidence>
<dbReference type="GO" id="GO:0005886">
    <property type="term" value="C:plasma membrane"/>
    <property type="evidence" value="ECO:0007669"/>
    <property type="project" value="UniProtKB-SubCell"/>
</dbReference>
<accession>A0A8D8FE44</accession>
<name>A0A8D8FE44_CULPI</name>
<keyword evidence="3 9" id="KW-0732">Signal</keyword>
<dbReference type="GO" id="GO:0043005">
    <property type="term" value="C:neuron projection"/>
    <property type="evidence" value="ECO:0007669"/>
    <property type="project" value="TreeGrafter"/>
</dbReference>
<dbReference type="InterPro" id="IPR007110">
    <property type="entry name" value="Ig-like_dom"/>
</dbReference>
<dbReference type="InterPro" id="IPR003599">
    <property type="entry name" value="Ig_sub"/>
</dbReference>
<dbReference type="PANTHER" id="PTHR12231">
    <property type="entry name" value="CTX-RELATED TYPE I TRANSMEMBRANE PROTEIN"/>
    <property type="match status" value="1"/>
</dbReference>
<evidence type="ECO:0000256" key="1">
    <source>
        <dbReference type="ARBA" id="ARBA00004236"/>
    </source>
</evidence>
<evidence type="ECO:0000256" key="6">
    <source>
        <dbReference type="ARBA" id="ARBA00023157"/>
    </source>
</evidence>
<keyword evidence="2" id="KW-1003">Cell membrane</keyword>
<proteinExistence type="predicted"/>
<dbReference type="EMBL" id="HBUE01059800">
    <property type="protein sequence ID" value="CAG6468101.1"/>
    <property type="molecule type" value="Transcribed_RNA"/>
</dbReference>
<keyword evidence="4" id="KW-0677">Repeat</keyword>
<dbReference type="InterPro" id="IPR013098">
    <property type="entry name" value="Ig_I-set"/>
</dbReference>
<evidence type="ECO:0000256" key="5">
    <source>
        <dbReference type="ARBA" id="ARBA00023136"/>
    </source>
</evidence>
<feature type="domain" description="Ig-like" evidence="10">
    <location>
        <begin position="238"/>
        <end position="335"/>
    </location>
</feature>
<dbReference type="FunFam" id="2.60.40.10:FF:000392">
    <property type="entry name" value="CLUMA_CG000981, isoform A"/>
    <property type="match status" value="1"/>
</dbReference>
<evidence type="ECO:0000256" key="7">
    <source>
        <dbReference type="ARBA" id="ARBA00023180"/>
    </source>
</evidence>
<dbReference type="Pfam" id="PF07679">
    <property type="entry name" value="I-set"/>
    <property type="match status" value="1"/>
</dbReference>